<dbReference type="InterPro" id="IPR015421">
    <property type="entry name" value="PyrdxlP-dep_Trfase_major"/>
</dbReference>
<reference evidence="6" key="1">
    <citation type="submission" date="2021-11" db="EMBL/GenBank/DDBJ databases">
        <title>Cultivation dependent microbiological survey of springs from the worlds oldest radium mine currently devoted to the extraction of radon-saturated water.</title>
        <authorList>
            <person name="Kapinusova G."/>
            <person name="Smrhova T."/>
            <person name="Strejcek M."/>
            <person name="Suman J."/>
            <person name="Jani K."/>
            <person name="Pajer P."/>
            <person name="Uhlik O."/>
        </authorList>
    </citation>
    <scope>NUCLEOTIDE SEQUENCE [LARGE SCALE GENOMIC DNA]</scope>
    <source>
        <strain evidence="6">J379</strain>
    </source>
</reference>
<dbReference type="InterPro" id="IPR015424">
    <property type="entry name" value="PyrdxlP-dep_Trfase"/>
</dbReference>
<comment type="similarity">
    <text evidence="2">Belongs to the threonine aldolase family.</text>
</comment>
<evidence type="ECO:0000313" key="6">
    <source>
        <dbReference type="Proteomes" id="UP001058860"/>
    </source>
</evidence>
<keyword evidence="3" id="KW-0663">Pyridoxal phosphate</keyword>
<dbReference type="InterPro" id="IPR001597">
    <property type="entry name" value="ArAA_b-elim_lyase/Thr_aldolase"/>
</dbReference>
<dbReference type="SUPFAM" id="SSF53383">
    <property type="entry name" value="PLP-dependent transferases"/>
    <property type="match status" value="1"/>
</dbReference>
<dbReference type="RefSeq" id="WP_353863008.1">
    <property type="nucleotide sequence ID" value="NZ_CP088295.1"/>
</dbReference>
<sequence>MVDLRSDTATRPTPQMRAAMAAAEVGDEQRFEDPQVNALCEGVAELLGHEAAVFLPSGTMCNAIAFRVHLDRPGSEVILHRTSHPVLYEGGQPAAYSAGMVCPLDSDDGTFTGDDVRAAVHDPGNRYAPRSRLVSVEQTTNEPGGRIWPLERIDDVLAAARDRGLRTHLDGARLLNAVVATGVSADRWASGFDTAWLDFSKGLGAPMGACLASSREIIEEAWRLKQMTGGALRQAGIVAAGALHALERHVDRLADDHARARTLADGLAQLPGITIDPTLVETNIVRFDVADPPAFCAELREHGVLMAPLNATMVRAVTHLDVDDDGIDTALVAASRIASA</sequence>
<dbReference type="PANTHER" id="PTHR48097">
    <property type="entry name" value="L-THREONINE ALDOLASE-RELATED"/>
    <property type="match status" value="1"/>
</dbReference>
<comment type="cofactor">
    <cofactor evidence="1">
        <name>pyridoxal 5'-phosphate</name>
        <dbReference type="ChEBI" id="CHEBI:597326"/>
    </cofactor>
</comment>
<evidence type="ECO:0000256" key="2">
    <source>
        <dbReference type="ARBA" id="ARBA00006966"/>
    </source>
</evidence>
<evidence type="ECO:0000259" key="4">
    <source>
        <dbReference type="Pfam" id="PF01212"/>
    </source>
</evidence>
<accession>A0ABY5PD21</accession>
<feature type="domain" description="Aromatic amino acid beta-eliminating lyase/threonine aldolase" evidence="4">
    <location>
        <begin position="3"/>
        <end position="288"/>
    </location>
</feature>
<dbReference type="InterPro" id="IPR015422">
    <property type="entry name" value="PyrdxlP-dep_Trfase_small"/>
</dbReference>
<dbReference type="EMBL" id="CP088295">
    <property type="protein sequence ID" value="UUY02481.1"/>
    <property type="molecule type" value="Genomic_DNA"/>
</dbReference>
<dbReference type="PANTHER" id="PTHR48097:SF9">
    <property type="entry name" value="L-THREONINE ALDOLASE"/>
    <property type="match status" value="1"/>
</dbReference>
<organism evidence="5 6">
    <name type="scientific">Svornostia abyssi</name>
    <dbReference type="NCBI Taxonomy" id="2898438"/>
    <lineage>
        <taxon>Bacteria</taxon>
        <taxon>Bacillati</taxon>
        <taxon>Actinomycetota</taxon>
        <taxon>Thermoleophilia</taxon>
        <taxon>Solirubrobacterales</taxon>
        <taxon>Baekduiaceae</taxon>
        <taxon>Svornostia</taxon>
    </lineage>
</organism>
<dbReference type="NCBIfam" id="NF041359">
    <property type="entry name" value="GntG_guanitoxin"/>
    <property type="match status" value="1"/>
</dbReference>
<dbReference type="PIRSF" id="PIRSF017617">
    <property type="entry name" value="Thr_aldolase"/>
    <property type="match status" value="1"/>
</dbReference>
<evidence type="ECO:0000313" key="5">
    <source>
        <dbReference type="EMBL" id="UUY02481.1"/>
    </source>
</evidence>
<evidence type="ECO:0000256" key="3">
    <source>
        <dbReference type="ARBA" id="ARBA00022898"/>
    </source>
</evidence>
<keyword evidence="5" id="KW-0032">Aminotransferase</keyword>
<dbReference type="Gene3D" id="3.40.640.10">
    <property type="entry name" value="Type I PLP-dependent aspartate aminotransferase-like (Major domain)"/>
    <property type="match status" value="1"/>
</dbReference>
<proteinExistence type="inferred from homology"/>
<keyword evidence="5" id="KW-0808">Transferase</keyword>
<dbReference type="InterPro" id="IPR023603">
    <property type="entry name" value="Low_specificity_L-TA-like"/>
</dbReference>
<evidence type="ECO:0000256" key="1">
    <source>
        <dbReference type="ARBA" id="ARBA00001933"/>
    </source>
</evidence>
<dbReference type="Gene3D" id="3.90.1150.10">
    <property type="entry name" value="Aspartate Aminotransferase, domain 1"/>
    <property type="match status" value="1"/>
</dbReference>
<gene>
    <name evidence="5" type="ORF">LRS13_17480</name>
</gene>
<name>A0ABY5PD21_9ACTN</name>
<keyword evidence="6" id="KW-1185">Reference proteome</keyword>
<dbReference type="Proteomes" id="UP001058860">
    <property type="component" value="Chromosome"/>
</dbReference>
<dbReference type="GO" id="GO:0008483">
    <property type="term" value="F:transaminase activity"/>
    <property type="evidence" value="ECO:0007669"/>
    <property type="project" value="UniProtKB-KW"/>
</dbReference>
<protein>
    <submittedName>
        <fullName evidence="5">Aminotransferase class I/II-fold pyridoxal phosphate-dependent enzyme</fullName>
    </submittedName>
</protein>
<dbReference type="Pfam" id="PF01212">
    <property type="entry name" value="Beta_elim_lyase"/>
    <property type="match status" value="1"/>
</dbReference>